<accession>A0ABU0MTT4</accession>
<gene>
    <name evidence="1" type="ORF">QO018_005521</name>
</gene>
<name>A0ABU0MTT4_9PROT</name>
<reference evidence="1 2" key="1">
    <citation type="submission" date="2023-07" db="EMBL/GenBank/DDBJ databases">
        <title>Genomic Encyclopedia of Type Strains, Phase IV (KMG-IV): sequencing the most valuable type-strain genomes for metagenomic binning, comparative biology and taxonomic classification.</title>
        <authorList>
            <person name="Goeker M."/>
        </authorList>
    </citation>
    <scope>NUCLEOTIDE SEQUENCE [LARGE SCALE GENOMIC DNA]</scope>
    <source>
        <strain evidence="1 2">DSM 19922</strain>
    </source>
</reference>
<dbReference type="Proteomes" id="UP001244552">
    <property type="component" value="Unassembled WGS sequence"/>
</dbReference>
<organism evidence="1 2">
    <name type="scientific">Azospirillum picis</name>
    <dbReference type="NCBI Taxonomy" id="488438"/>
    <lineage>
        <taxon>Bacteria</taxon>
        <taxon>Pseudomonadati</taxon>
        <taxon>Pseudomonadota</taxon>
        <taxon>Alphaproteobacteria</taxon>
        <taxon>Rhodospirillales</taxon>
        <taxon>Azospirillaceae</taxon>
        <taxon>Azospirillum</taxon>
    </lineage>
</organism>
<evidence type="ECO:0008006" key="3">
    <source>
        <dbReference type="Google" id="ProtNLM"/>
    </source>
</evidence>
<keyword evidence="2" id="KW-1185">Reference proteome</keyword>
<proteinExistence type="predicted"/>
<protein>
    <recommendedName>
        <fullName evidence="3">HNH endonuclease</fullName>
    </recommendedName>
</protein>
<sequence length="90" mass="9798">MARQRGCDRDCETLRATVVIEPGCRCERCGIIVVSNKREATASPVPVAEVDRIGSITDRPGLRLERSNLRVLCKPSHLGRAAKDQGVARG</sequence>
<dbReference type="RefSeq" id="WP_209989563.1">
    <property type="nucleotide sequence ID" value="NZ_JAGINO010000029.1"/>
</dbReference>
<evidence type="ECO:0000313" key="2">
    <source>
        <dbReference type="Proteomes" id="UP001244552"/>
    </source>
</evidence>
<dbReference type="EMBL" id="JAUSVU010000029">
    <property type="protein sequence ID" value="MDQ0536624.1"/>
    <property type="molecule type" value="Genomic_DNA"/>
</dbReference>
<comment type="caution">
    <text evidence="1">The sequence shown here is derived from an EMBL/GenBank/DDBJ whole genome shotgun (WGS) entry which is preliminary data.</text>
</comment>
<evidence type="ECO:0000313" key="1">
    <source>
        <dbReference type="EMBL" id="MDQ0536624.1"/>
    </source>
</evidence>